<dbReference type="PANTHER" id="PTHR47111">
    <property type="entry name" value="BCDNA.LD29892"/>
    <property type="match status" value="1"/>
</dbReference>
<dbReference type="SUPFAM" id="SSF82199">
    <property type="entry name" value="SET domain"/>
    <property type="match status" value="1"/>
</dbReference>
<sequence length="486" mass="57125">MKRSDTFFSLIQPIENKNSQNSIKFRQEGNKKYKENKIFDAIYNYNKAISFAQTKVDLALAYGNRSAAYFEAGKYEECLKSITFAKETGFPSNKMQQLNEREEKCNKLLKEKKQDPENYFWNYIKLSYPANKKIPWMIKDLEMRTTKEFGRGIYATRDLKVGDIICIEESRIHEINDKGFFKCCNNCAKTNMMNLIPCLKTANFMFCSTDCRDEFYEYADLSLKNFHKGIHFMNKLRKVFGGRENFIQFICNRQTCSIFDFDFRNINQANCLVNIYKCFWSSTQTHIPFIDMFQSPFSNFINYSIHEFHYKNENEVFARSKLPVSNIEKDIQFEKLCFTIFYALLNHSCLSNIDYVCINNTAIFYVKKPIEKNEQLFVAYGDMNMKQHANVLSIFGVFNCDCIACVENLSFHDPPYEDIVQVTKLFCITDFKIHSVSNAMEIISKLFAILNNCKRPISLERHLSNIYIKKIFYFLANVSIFPAQKI</sequence>
<keyword evidence="3" id="KW-1185">Reference proteome</keyword>
<evidence type="ECO:0000313" key="2">
    <source>
        <dbReference type="EMBL" id="KAG5674235.1"/>
    </source>
</evidence>
<dbReference type="GO" id="GO:0008276">
    <property type="term" value="F:protein methyltransferase activity"/>
    <property type="evidence" value="ECO:0007669"/>
    <property type="project" value="UniProtKB-ARBA"/>
</dbReference>
<dbReference type="Gene3D" id="2.170.270.10">
    <property type="entry name" value="SET domain"/>
    <property type="match status" value="1"/>
</dbReference>
<dbReference type="Gene3D" id="1.25.40.10">
    <property type="entry name" value="Tetratricopeptide repeat domain"/>
    <property type="match status" value="1"/>
</dbReference>
<reference evidence="2" key="1">
    <citation type="submission" date="2021-03" db="EMBL/GenBank/DDBJ databases">
        <title>Chromosome level genome of the anhydrobiotic midge Polypedilum vanderplanki.</title>
        <authorList>
            <person name="Yoshida Y."/>
            <person name="Kikawada T."/>
            <person name="Gusev O."/>
        </authorList>
    </citation>
    <scope>NUCLEOTIDE SEQUENCE</scope>
    <source>
        <strain evidence="2">NIAS01</strain>
        <tissue evidence="2">Whole body or cell culture</tissue>
    </source>
</reference>
<evidence type="ECO:0000313" key="3">
    <source>
        <dbReference type="Proteomes" id="UP001107558"/>
    </source>
</evidence>
<dbReference type="PROSITE" id="PS50280">
    <property type="entry name" value="SET"/>
    <property type="match status" value="1"/>
</dbReference>
<feature type="domain" description="SET" evidence="1">
    <location>
        <begin position="139"/>
        <end position="381"/>
    </location>
</feature>
<protein>
    <recommendedName>
        <fullName evidence="1">SET domain-containing protein</fullName>
    </recommendedName>
</protein>
<comment type="caution">
    <text evidence="2">The sequence shown here is derived from an EMBL/GenBank/DDBJ whole genome shotgun (WGS) entry which is preliminary data.</text>
</comment>
<dbReference type="InterPro" id="IPR001214">
    <property type="entry name" value="SET_dom"/>
</dbReference>
<dbReference type="InterPro" id="IPR011990">
    <property type="entry name" value="TPR-like_helical_dom_sf"/>
</dbReference>
<dbReference type="Gene3D" id="1.10.220.160">
    <property type="match status" value="1"/>
</dbReference>
<dbReference type="InterPro" id="IPR046341">
    <property type="entry name" value="SET_dom_sf"/>
</dbReference>
<dbReference type="PANTHER" id="PTHR47111:SF1">
    <property type="entry name" value="SET AND MYND DOMAIN-CONTAINING PROTEIN 4"/>
    <property type="match status" value="1"/>
</dbReference>
<dbReference type="GO" id="GO:0008170">
    <property type="term" value="F:N-methyltransferase activity"/>
    <property type="evidence" value="ECO:0007669"/>
    <property type="project" value="UniProtKB-ARBA"/>
</dbReference>
<gene>
    <name evidence="2" type="ORF">PVAND_004215</name>
</gene>
<dbReference type="Proteomes" id="UP001107558">
    <property type="component" value="Chromosome 2"/>
</dbReference>
<proteinExistence type="predicted"/>
<organism evidence="2 3">
    <name type="scientific">Polypedilum vanderplanki</name>
    <name type="common">Sleeping chironomid midge</name>
    <dbReference type="NCBI Taxonomy" id="319348"/>
    <lineage>
        <taxon>Eukaryota</taxon>
        <taxon>Metazoa</taxon>
        <taxon>Ecdysozoa</taxon>
        <taxon>Arthropoda</taxon>
        <taxon>Hexapoda</taxon>
        <taxon>Insecta</taxon>
        <taxon>Pterygota</taxon>
        <taxon>Neoptera</taxon>
        <taxon>Endopterygota</taxon>
        <taxon>Diptera</taxon>
        <taxon>Nematocera</taxon>
        <taxon>Chironomoidea</taxon>
        <taxon>Chironomidae</taxon>
        <taxon>Chironominae</taxon>
        <taxon>Polypedilum</taxon>
        <taxon>Polypedilum</taxon>
    </lineage>
</organism>
<dbReference type="Gene3D" id="6.10.140.2220">
    <property type="match status" value="1"/>
</dbReference>
<name>A0A9J6BXG3_POLVA</name>
<accession>A0A9J6BXG3</accession>
<evidence type="ECO:0000259" key="1">
    <source>
        <dbReference type="PROSITE" id="PS50280"/>
    </source>
</evidence>
<dbReference type="SUPFAM" id="SSF48452">
    <property type="entry name" value="TPR-like"/>
    <property type="match status" value="1"/>
</dbReference>
<dbReference type="EMBL" id="JADBJN010000002">
    <property type="protein sequence ID" value="KAG5674235.1"/>
    <property type="molecule type" value="Genomic_DNA"/>
</dbReference>
<dbReference type="OrthoDB" id="5945798at2759"/>
<dbReference type="AlphaFoldDB" id="A0A9J6BXG3"/>
<dbReference type="GO" id="GO:0008757">
    <property type="term" value="F:S-adenosylmethionine-dependent methyltransferase activity"/>
    <property type="evidence" value="ECO:0007669"/>
    <property type="project" value="UniProtKB-ARBA"/>
</dbReference>
<dbReference type="Pfam" id="PF00856">
    <property type="entry name" value="SET"/>
    <property type="match status" value="1"/>
</dbReference>